<reference evidence="2 3" key="1">
    <citation type="submission" date="2020-03" db="EMBL/GenBank/DDBJ databases">
        <title>Genomic Encyclopedia of Type Strains, Phase IV (KMG-IV): sequencing the most valuable type-strain genomes for metagenomic binning, comparative biology and taxonomic classification.</title>
        <authorList>
            <person name="Goeker M."/>
        </authorList>
    </citation>
    <scope>NUCLEOTIDE SEQUENCE [LARGE SCALE GENOMIC DNA]</scope>
    <source>
        <strain evidence="2 3">DSM 19867</strain>
    </source>
</reference>
<comment type="caution">
    <text evidence="2">The sequence shown here is derived from an EMBL/GenBank/DDBJ whole genome shotgun (WGS) entry which is preliminary data.</text>
</comment>
<organism evidence="2 3">
    <name type="scientific">Rhizomicrobium palustre</name>
    <dbReference type="NCBI Taxonomy" id="189966"/>
    <lineage>
        <taxon>Bacteria</taxon>
        <taxon>Pseudomonadati</taxon>
        <taxon>Pseudomonadota</taxon>
        <taxon>Alphaproteobacteria</taxon>
        <taxon>Micropepsales</taxon>
        <taxon>Micropepsaceae</taxon>
        <taxon>Rhizomicrobium</taxon>
    </lineage>
</organism>
<accession>A0A846MWU8</accession>
<dbReference type="RefSeq" id="WP_167081554.1">
    <property type="nucleotide sequence ID" value="NZ_BAAADC010000001.1"/>
</dbReference>
<dbReference type="EMBL" id="JAASRM010000001">
    <property type="protein sequence ID" value="NIK87705.1"/>
    <property type="molecule type" value="Genomic_DNA"/>
</dbReference>
<feature type="domain" description="DUF6883" evidence="1">
    <location>
        <begin position="3"/>
        <end position="110"/>
    </location>
</feature>
<evidence type="ECO:0000313" key="3">
    <source>
        <dbReference type="Proteomes" id="UP000570514"/>
    </source>
</evidence>
<dbReference type="InterPro" id="IPR049250">
    <property type="entry name" value="DUF6883"/>
</dbReference>
<dbReference type="Proteomes" id="UP000570514">
    <property type="component" value="Unassembled WGS sequence"/>
</dbReference>
<proteinExistence type="predicted"/>
<gene>
    <name evidence="2" type="ORF">FHS83_001023</name>
</gene>
<protein>
    <recommendedName>
        <fullName evidence="1">DUF6883 domain-containing protein</fullName>
    </recommendedName>
</protein>
<dbReference type="Pfam" id="PF21814">
    <property type="entry name" value="DUF6883"/>
    <property type="match status" value="1"/>
</dbReference>
<dbReference type="AlphaFoldDB" id="A0A846MWU8"/>
<evidence type="ECO:0000313" key="2">
    <source>
        <dbReference type="EMBL" id="NIK87705.1"/>
    </source>
</evidence>
<sequence>MARLPNHRSAILDIRKLEEYCLNSEHPRGQHKARVFYEALGINQSDASWLHQRLLSALQDTDAEALETDAFGTRWRADLRVARQNKEIVVRTIWIIRTGEDQPRFVTCWVL</sequence>
<keyword evidence="3" id="KW-1185">Reference proteome</keyword>
<evidence type="ECO:0000259" key="1">
    <source>
        <dbReference type="Pfam" id="PF21814"/>
    </source>
</evidence>
<name>A0A846MWU8_9PROT</name>